<protein>
    <submittedName>
        <fullName evidence="2">Nuclear transport factor 2 family protein</fullName>
    </submittedName>
</protein>
<evidence type="ECO:0000313" key="2">
    <source>
        <dbReference type="EMBL" id="MBA6413166.1"/>
    </source>
</evidence>
<dbReference type="Proteomes" id="UP000539350">
    <property type="component" value="Unassembled WGS sequence"/>
</dbReference>
<dbReference type="SUPFAM" id="SSF54427">
    <property type="entry name" value="NTF2-like"/>
    <property type="match status" value="1"/>
</dbReference>
<dbReference type="RefSeq" id="WP_182171912.1">
    <property type="nucleotide sequence ID" value="NZ_JACFXU010000014.1"/>
</dbReference>
<comment type="caution">
    <text evidence="2">The sequence shown here is derived from an EMBL/GenBank/DDBJ whole genome shotgun (WGS) entry which is preliminary data.</text>
</comment>
<dbReference type="AlphaFoldDB" id="A0A7W2YJ45"/>
<keyword evidence="3" id="KW-1185">Reference proteome</keyword>
<dbReference type="Pfam" id="PF13577">
    <property type="entry name" value="SnoaL_4"/>
    <property type="match status" value="1"/>
</dbReference>
<dbReference type="InterPro" id="IPR032710">
    <property type="entry name" value="NTF2-like_dom_sf"/>
</dbReference>
<dbReference type="InterPro" id="IPR037401">
    <property type="entry name" value="SnoaL-like"/>
</dbReference>
<evidence type="ECO:0000313" key="3">
    <source>
        <dbReference type="Proteomes" id="UP000539350"/>
    </source>
</evidence>
<gene>
    <name evidence="2" type="ORF">H2508_08605</name>
</gene>
<dbReference type="CDD" id="cd00531">
    <property type="entry name" value="NTF2_like"/>
    <property type="match status" value="1"/>
</dbReference>
<dbReference type="Gene3D" id="3.10.450.50">
    <property type="match status" value="1"/>
</dbReference>
<dbReference type="EMBL" id="JACFXU010000014">
    <property type="protein sequence ID" value="MBA6413166.1"/>
    <property type="molecule type" value="Genomic_DNA"/>
</dbReference>
<accession>A0A7W2YJ45</accession>
<evidence type="ECO:0000259" key="1">
    <source>
        <dbReference type="Pfam" id="PF13577"/>
    </source>
</evidence>
<name>A0A7W2YJ45_9GAMM</name>
<feature type="domain" description="SnoaL-like" evidence="1">
    <location>
        <begin position="8"/>
        <end position="129"/>
    </location>
</feature>
<reference evidence="2 3" key="1">
    <citation type="submission" date="2020-07" db="EMBL/GenBank/DDBJ databases">
        <title>Halieaceae bacterium, F7430, whole genome shotgun sequencing project.</title>
        <authorList>
            <person name="Jiang S."/>
            <person name="Liu Z.W."/>
            <person name="Du Z.J."/>
        </authorList>
    </citation>
    <scope>NUCLEOTIDE SEQUENCE [LARGE SCALE GENOMIC DNA]</scope>
    <source>
        <strain evidence="2 3">F7430</strain>
    </source>
</reference>
<sequence length="145" mass="16510">MTIGIDVILAERAIYRNLVAFARAMDERDWSAFAEFTTEDMTAELGAGELEGRDVIVSFMRSFLDNCGPTQHLLGNVMIDVDGDSATSSAYVSDMHLGNEDKADMSFFTLGRYYDEWRKVDDCWRMVRRVKKNQGYVGSLEIFNH</sequence>
<proteinExistence type="predicted"/>
<organism evidence="2 3">
    <name type="scientific">Sediminihaliea albiluteola</name>
    <dbReference type="NCBI Taxonomy" id="2758564"/>
    <lineage>
        <taxon>Bacteria</taxon>
        <taxon>Pseudomonadati</taxon>
        <taxon>Pseudomonadota</taxon>
        <taxon>Gammaproteobacteria</taxon>
        <taxon>Cellvibrionales</taxon>
        <taxon>Halieaceae</taxon>
        <taxon>Sediminihaliea</taxon>
    </lineage>
</organism>